<proteinExistence type="predicted"/>
<dbReference type="AlphaFoldDB" id="A0A2N3IBD2"/>
<accession>A0A2N3IBD2</accession>
<evidence type="ECO:0000313" key="2">
    <source>
        <dbReference type="EMBL" id="PKQ67631.1"/>
    </source>
</evidence>
<keyword evidence="3" id="KW-1185">Reference proteome</keyword>
<reference evidence="2 3" key="1">
    <citation type="submission" date="2017-06" db="EMBL/GenBank/DDBJ databases">
        <title>Raineya orbicola gen. nov., sp. nov. a slightly thermophilic bacterium of the phylum Bacteroidetes and the description of Raineyaceae fam. nov.</title>
        <authorList>
            <person name="Albuquerque L."/>
            <person name="Polonia A.R.M."/>
            <person name="Barroso C."/>
            <person name="Froufe H.J.C."/>
            <person name="Lage O."/>
            <person name="Lobo-Da-Cunha A."/>
            <person name="Egas C."/>
            <person name="Da Costa M.S."/>
        </authorList>
    </citation>
    <scope>NUCLEOTIDE SEQUENCE [LARGE SCALE GENOMIC DNA]</scope>
    <source>
        <strain evidence="2 3">SPSPC-11</strain>
    </source>
</reference>
<evidence type="ECO:0000313" key="3">
    <source>
        <dbReference type="Proteomes" id="UP000233387"/>
    </source>
</evidence>
<dbReference type="Pfam" id="PF10504">
    <property type="entry name" value="DUF2452"/>
    <property type="match status" value="1"/>
</dbReference>
<evidence type="ECO:0000256" key="1">
    <source>
        <dbReference type="SAM" id="MobiDB-lite"/>
    </source>
</evidence>
<dbReference type="EMBL" id="NKXO01000032">
    <property type="protein sequence ID" value="PKQ67631.1"/>
    <property type="molecule type" value="Genomic_DNA"/>
</dbReference>
<organism evidence="2 3">
    <name type="scientific">Raineya orbicola</name>
    <dbReference type="NCBI Taxonomy" id="2016530"/>
    <lineage>
        <taxon>Bacteria</taxon>
        <taxon>Pseudomonadati</taxon>
        <taxon>Bacteroidota</taxon>
        <taxon>Cytophagia</taxon>
        <taxon>Cytophagales</taxon>
        <taxon>Raineyaceae</taxon>
        <taxon>Raineya</taxon>
    </lineage>
</organism>
<comment type="caution">
    <text evidence="2">The sequence shown here is derived from an EMBL/GenBank/DDBJ whole genome shotgun (WGS) entry which is preliminary data.</text>
</comment>
<evidence type="ECO:0008006" key="4">
    <source>
        <dbReference type="Google" id="ProtNLM"/>
    </source>
</evidence>
<dbReference type="OrthoDB" id="662061at2"/>
<feature type="region of interest" description="Disordered" evidence="1">
    <location>
        <begin position="1"/>
        <end position="22"/>
    </location>
</feature>
<name>A0A2N3IBD2_9BACT</name>
<dbReference type="RefSeq" id="WP_101359240.1">
    <property type="nucleotide sequence ID" value="NZ_NKXO01000032.1"/>
</dbReference>
<dbReference type="InterPro" id="IPR019534">
    <property type="entry name" value="DUF2452"/>
</dbReference>
<sequence>MQENNDFINPIDKDKTTENPHLLPYAHTRGGVVVKPEDMGKTKGKAISAMHQQTEKQMGFLYEQMHLLVEQAKRIQERKVISEKIYNAQVGFEPIIGQAYYLYQKNDGSYVLSMISPEEWGAKMPYDKYSAKVTLLADHTWDVLENKEYIEYE</sequence>
<protein>
    <recommendedName>
        <fullName evidence="4">DUF2452 domain-containing protein</fullName>
    </recommendedName>
</protein>
<gene>
    <name evidence="2" type="ORF">Rain11_1976</name>
</gene>
<dbReference type="Proteomes" id="UP000233387">
    <property type="component" value="Unassembled WGS sequence"/>
</dbReference>